<dbReference type="GO" id="GO:0016887">
    <property type="term" value="F:ATP hydrolysis activity"/>
    <property type="evidence" value="ECO:0007669"/>
    <property type="project" value="InterPro"/>
</dbReference>
<dbReference type="InterPro" id="IPR027417">
    <property type="entry name" value="P-loop_NTPase"/>
</dbReference>
<evidence type="ECO:0000256" key="1">
    <source>
        <dbReference type="ARBA" id="ARBA00005417"/>
    </source>
</evidence>
<comment type="caution">
    <text evidence="4">The sequence shown here is derived from an EMBL/GenBank/DDBJ whole genome shotgun (WGS) entry which is preliminary data.</text>
</comment>
<dbReference type="Proteomes" id="UP000034838">
    <property type="component" value="Unassembled WGS sequence"/>
</dbReference>
<dbReference type="AlphaFoldDB" id="A0A1J4Q542"/>
<keyword evidence="5" id="KW-1185">Reference proteome</keyword>
<sequence length="197" mass="21163">MRVITGLVRPDSGEVNVLGRTPPLSAATGRRLGAALDTPAFYQWMSGQKMLLTLLNSSGLPDRGEAAAALDRVGLDGRKKIRAYSQGMRQRLALAAALMLTPDLLVLDEPTNGLDPAAVRGVRDILATERDRGAAILVSSHQLDEMQRVCDRLVVMRQGKVVAQGSREQLGLGMPGGPATLEDWFFQTAGDDGRGTW</sequence>
<organism evidence="4 5">
    <name type="scientific">Streptomyces malaysiense</name>
    <dbReference type="NCBI Taxonomy" id="1428626"/>
    <lineage>
        <taxon>Bacteria</taxon>
        <taxon>Bacillati</taxon>
        <taxon>Actinomycetota</taxon>
        <taxon>Actinomycetes</taxon>
        <taxon>Kitasatosporales</taxon>
        <taxon>Streptomycetaceae</taxon>
        <taxon>Streptomyces</taxon>
    </lineage>
</organism>
<protein>
    <recommendedName>
        <fullName evidence="3">ABC transporter domain-containing protein</fullName>
    </recommendedName>
</protein>
<evidence type="ECO:0000313" key="5">
    <source>
        <dbReference type="Proteomes" id="UP000034838"/>
    </source>
</evidence>
<dbReference type="Pfam" id="PF00005">
    <property type="entry name" value="ABC_tran"/>
    <property type="match status" value="1"/>
</dbReference>
<accession>A0A1J4Q542</accession>
<evidence type="ECO:0000256" key="2">
    <source>
        <dbReference type="ARBA" id="ARBA00022448"/>
    </source>
</evidence>
<comment type="similarity">
    <text evidence="1">Belongs to the ABC transporter superfamily.</text>
</comment>
<dbReference type="PANTHER" id="PTHR43335">
    <property type="entry name" value="ABC TRANSPORTER, ATP-BINDING PROTEIN"/>
    <property type="match status" value="1"/>
</dbReference>
<dbReference type="EMBL" id="LBDA02000026">
    <property type="protein sequence ID" value="OIK27255.1"/>
    <property type="molecule type" value="Genomic_DNA"/>
</dbReference>
<proteinExistence type="inferred from homology"/>
<dbReference type="InterPro" id="IPR017871">
    <property type="entry name" value="ABC_transporter-like_CS"/>
</dbReference>
<evidence type="ECO:0000313" key="4">
    <source>
        <dbReference type="EMBL" id="OIK27255.1"/>
    </source>
</evidence>
<dbReference type="SUPFAM" id="SSF52540">
    <property type="entry name" value="P-loop containing nucleoside triphosphate hydrolases"/>
    <property type="match status" value="1"/>
</dbReference>
<dbReference type="PROSITE" id="PS00211">
    <property type="entry name" value="ABC_TRANSPORTER_1"/>
    <property type="match status" value="1"/>
</dbReference>
<evidence type="ECO:0000259" key="3">
    <source>
        <dbReference type="Pfam" id="PF00005"/>
    </source>
</evidence>
<dbReference type="GO" id="GO:0005524">
    <property type="term" value="F:ATP binding"/>
    <property type="evidence" value="ECO:0007669"/>
    <property type="project" value="InterPro"/>
</dbReference>
<reference evidence="4" key="1">
    <citation type="submission" date="2016-10" db="EMBL/GenBank/DDBJ databases">
        <title>Genome sequence of Streptomyces malaysiense MUSC 136.</title>
        <authorList>
            <person name="Lee L.-H."/>
            <person name="Ser H.-L."/>
        </authorList>
    </citation>
    <scope>NUCLEOTIDE SEQUENCE [LARGE SCALE GENOMIC DNA]</scope>
    <source>
        <strain evidence="4">MUSC 136</strain>
    </source>
</reference>
<dbReference type="Gene3D" id="3.40.50.300">
    <property type="entry name" value="P-loop containing nucleotide triphosphate hydrolases"/>
    <property type="match status" value="1"/>
</dbReference>
<dbReference type="PANTHER" id="PTHR43335:SF4">
    <property type="entry name" value="ABC TRANSPORTER, ATP-BINDING PROTEIN"/>
    <property type="match status" value="1"/>
</dbReference>
<gene>
    <name evidence="4" type="ORF">VT52_012335</name>
</gene>
<name>A0A1J4Q542_9ACTN</name>
<feature type="domain" description="ABC transporter" evidence="3">
    <location>
        <begin position="1"/>
        <end position="112"/>
    </location>
</feature>
<dbReference type="InterPro" id="IPR003439">
    <property type="entry name" value="ABC_transporter-like_ATP-bd"/>
</dbReference>
<keyword evidence="2" id="KW-0813">Transport</keyword>